<reference evidence="1 2" key="1">
    <citation type="submission" date="2016-05" db="EMBL/GenBank/DDBJ databases">
        <title>Genomic Taxonomy of the Vibrionaceae.</title>
        <authorList>
            <person name="Gomez-Gil B."/>
            <person name="Enciso-Ibarra J."/>
        </authorList>
    </citation>
    <scope>NUCLEOTIDE SEQUENCE [LARGE SCALE GENOMIC DNA]</scope>
    <source>
        <strain evidence="1 2">CAIM 1920</strain>
    </source>
</reference>
<evidence type="ECO:0000313" key="1">
    <source>
        <dbReference type="EMBL" id="ODA35135.1"/>
    </source>
</evidence>
<proteinExistence type="predicted"/>
<gene>
    <name evidence="1" type="ORF">A8L45_05545</name>
</gene>
<name>A0A1C3EPH1_9GAMM</name>
<comment type="caution">
    <text evidence="1">The sequence shown here is derived from an EMBL/GenBank/DDBJ whole genome shotgun (WGS) entry which is preliminary data.</text>
</comment>
<dbReference type="EMBL" id="LYBM01000006">
    <property type="protein sequence ID" value="ODA35135.1"/>
    <property type="molecule type" value="Genomic_DNA"/>
</dbReference>
<accession>A0A1C3EPH1</accession>
<keyword evidence="2" id="KW-1185">Reference proteome</keyword>
<evidence type="ECO:0000313" key="2">
    <source>
        <dbReference type="Proteomes" id="UP000094936"/>
    </source>
</evidence>
<organism evidence="1 2">
    <name type="scientific">Veronia pacifica</name>
    <dbReference type="NCBI Taxonomy" id="1080227"/>
    <lineage>
        <taxon>Bacteria</taxon>
        <taxon>Pseudomonadati</taxon>
        <taxon>Pseudomonadota</taxon>
        <taxon>Gammaproteobacteria</taxon>
        <taxon>Vibrionales</taxon>
        <taxon>Vibrionaceae</taxon>
        <taxon>Veronia</taxon>
    </lineage>
</organism>
<protein>
    <submittedName>
        <fullName evidence="1">Uncharacterized protein</fullName>
    </submittedName>
</protein>
<dbReference type="Proteomes" id="UP000094936">
    <property type="component" value="Unassembled WGS sequence"/>
</dbReference>
<sequence>MPHKKQDETQKGQYDNSPLFLLAIANKRAVFRMPDRYRFNFSTFFSDRRVIYPKDSLLIKVSF</sequence>
<dbReference type="AlphaFoldDB" id="A0A1C3EPH1"/>
<dbReference type="STRING" id="1080227.A8L45_05545"/>